<reference evidence="3" key="1">
    <citation type="journal article" date="2017" name="Nat. Ecol. Evol.">
        <title>Genome expansion and lineage-specific genetic innovations in the forest pathogenic fungi Armillaria.</title>
        <authorList>
            <person name="Sipos G."/>
            <person name="Prasanna A.N."/>
            <person name="Walter M.C."/>
            <person name="O'Connor E."/>
            <person name="Balint B."/>
            <person name="Krizsan K."/>
            <person name="Kiss B."/>
            <person name="Hess J."/>
            <person name="Varga T."/>
            <person name="Slot J."/>
            <person name="Riley R."/>
            <person name="Boka B."/>
            <person name="Rigling D."/>
            <person name="Barry K."/>
            <person name="Lee J."/>
            <person name="Mihaltcheva S."/>
            <person name="LaButti K."/>
            <person name="Lipzen A."/>
            <person name="Waldron R."/>
            <person name="Moloney N.M."/>
            <person name="Sperisen C."/>
            <person name="Kredics L."/>
            <person name="Vagvoelgyi C."/>
            <person name="Patrignani A."/>
            <person name="Fitzpatrick D."/>
            <person name="Nagy I."/>
            <person name="Doyle S."/>
            <person name="Anderson J.B."/>
            <person name="Grigoriev I.V."/>
            <person name="Gueldener U."/>
            <person name="Muensterkoetter M."/>
            <person name="Nagy L.G."/>
        </authorList>
    </citation>
    <scope>NUCLEOTIDE SEQUENCE [LARGE SCALE GENOMIC DNA]</scope>
    <source>
        <strain evidence="3">C18/9</strain>
    </source>
</reference>
<proteinExistence type="predicted"/>
<dbReference type="STRING" id="47428.A0A284RMD1"/>
<dbReference type="GO" id="GO:1990071">
    <property type="term" value="C:TRAPPII protein complex"/>
    <property type="evidence" value="ECO:0007669"/>
    <property type="project" value="InterPro"/>
</dbReference>
<dbReference type="PANTHER" id="PTHR28159:SF1">
    <property type="entry name" value="TRAFFICKING PROTEIN PARTICLE COMPLEX II-SPECIFIC SUBUNIT 65"/>
    <property type="match status" value="1"/>
</dbReference>
<dbReference type="PANTHER" id="PTHR28159">
    <property type="entry name" value="TRAFFICKING PROTEIN PARTICLE COMPLEX II-SPECIFIC SUBUNIT 65"/>
    <property type="match status" value="1"/>
</dbReference>
<dbReference type="Gene3D" id="1.20.5.170">
    <property type="match status" value="1"/>
</dbReference>
<feature type="compositionally biased region" description="Basic and acidic residues" evidence="1">
    <location>
        <begin position="985"/>
        <end position="994"/>
    </location>
</feature>
<feature type="region of interest" description="Disordered" evidence="1">
    <location>
        <begin position="1052"/>
        <end position="1079"/>
    </location>
</feature>
<feature type="compositionally biased region" description="Low complexity" evidence="1">
    <location>
        <begin position="1"/>
        <end position="13"/>
    </location>
</feature>
<evidence type="ECO:0000313" key="3">
    <source>
        <dbReference type="Proteomes" id="UP000219338"/>
    </source>
</evidence>
<name>A0A284RMD1_ARMOS</name>
<evidence type="ECO:0000313" key="2">
    <source>
        <dbReference type="EMBL" id="SJL09922.1"/>
    </source>
</evidence>
<protein>
    <recommendedName>
        <fullName evidence="4">BZIP domain-containing protein</fullName>
    </recommendedName>
</protein>
<dbReference type="InterPro" id="IPR024662">
    <property type="entry name" value="Trs65"/>
</dbReference>
<evidence type="ECO:0000256" key="1">
    <source>
        <dbReference type="SAM" id="MobiDB-lite"/>
    </source>
</evidence>
<dbReference type="AlphaFoldDB" id="A0A284RMD1"/>
<dbReference type="OrthoDB" id="24630at2759"/>
<dbReference type="CDD" id="cd14688">
    <property type="entry name" value="bZIP_YAP"/>
    <property type="match status" value="1"/>
</dbReference>
<feature type="region of interest" description="Disordered" evidence="1">
    <location>
        <begin position="581"/>
        <end position="602"/>
    </location>
</feature>
<sequence>MIKASSDSSSSRAARVRENQRQSRQRKRDYVASLEKRLETFEKEGVKARANVELQKVARAISAENRMLRALLVERSGMSEADIQQHLREGSVSSTEASPSPPTCSPCNCVCTPTSSKRSDLSAAVVPESSNASATVTDIAPFNPSPSTHFNLSPNFLNDLVGLGSEPSSSSTLHFPAPETSISLHPPSPPIPCTFAQMADDPNGVLSFLFDSSSFEAPISSFTDCDVAYRLIKTLNQRRKVKMDMVDIVLRWLWSGFRAANGPSCCVVDDEVLCSTVPPFAFLVATMSSSFEQLFGSAVLNVVVPDTSVEYPPSTLSDDWLSRLKSPSSERKLAFFDEQMNSYLTVRLPHLTSFPYLDTQNPPQDLLMFLAHLQISLEAAYISSVPTPDPSNSIRLSTPPRLSKIRHHPPIFPPSTPNPTPVVAETDRRYLNSEKTVLLTNIWGQSIADDSLDAFSLLWSEAERAWMAVYRLSFTVAFIRLAYADPLLCLTVSTTLREKPLALSQPRNPLTLYLASLETFITDPTTPATSTTPVPDRGHGLGGFEEVNMLEGLIAGPTFSAIGVSLPTSRLGSDSRQKLFSLPPISPVTPTAPTPSPLTATRTAHPTLRKSFRKTLNTVSGFRVRMRTVFVPAVLLPEADTDRDEERERREAGNEERTVVLCLEVENTGETDLDVGFTIEKIDVKVGGEGAKAVLIGWGEGRDTVFPLSIASREQYNLLYAVSFLRSPEEVQGLTSLSVNAYGRGEHSDGQLQRSVTINIFGKPYMRDSQDKSHPTDTFVSRWNCVLDLSTQKNRAAIDNAEHGLKNTEVLPEPPSPFPVTTSSMTPRRGSLGTPYKPSTPPLALADVGSKRHTLSGSILTSSRLVNRLSSPSPTPPSQSSRSSTPNLAPPPRSSSYSPLPPSMLQIPRSPTTYEPPPPPPPDTKPQPPTTPAYPSFLQSPALPPTPVSQAPLASQAHVGPSVDIPREKGGGTVPPTPGPVVYPGEEHGEGELQHSQESIVVSVGLLSVSDDEGEDEEDRRIYPMGNFTLDIFVYNRSRWTRRFEVSCPDRRHRRRKGEEGKAASTPGVLPLENRVRIG</sequence>
<accession>A0A284RMD1</accession>
<feature type="compositionally biased region" description="Pro residues" evidence="1">
    <location>
        <begin position="914"/>
        <end position="932"/>
    </location>
</feature>
<feature type="region of interest" description="Disordered" evidence="1">
    <location>
        <begin position="1"/>
        <end position="30"/>
    </location>
</feature>
<dbReference type="GO" id="GO:0005802">
    <property type="term" value="C:trans-Golgi network"/>
    <property type="evidence" value="ECO:0007669"/>
    <property type="project" value="TreeGrafter"/>
</dbReference>
<feature type="region of interest" description="Disordered" evidence="1">
    <location>
        <begin position="803"/>
        <end position="994"/>
    </location>
</feature>
<feature type="compositionally biased region" description="Pro residues" evidence="1">
    <location>
        <begin position="584"/>
        <end position="596"/>
    </location>
</feature>
<dbReference type="GO" id="GO:0006891">
    <property type="term" value="P:intra-Golgi vesicle-mediated transport"/>
    <property type="evidence" value="ECO:0007669"/>
    <property type="project" value="InterPro"/>
</dbReference>
<evidence type="ECO:0008006" key="4">
    <source>
        <dbReference type="Google" id="ProtNLM"/>
    </source>
</evidence>
<keyword evidence="3" id="KW-1185">Reference proteome</keyword>
<feature type="compositionally biased region" description="Polar residues" evidence="1">
    <location>
        <begin position="855"/>
        <end position="869"/>
    </location>
</feature>
<organism evidence="2 3">
    <name type="scientific">Armillaria ostoyae</name>
    <name type="common">Armillaria root rot fungus</name>
    <dbReference type="NCBI Taxonomy" id="47428"/>
    <lineage>
        <taxon>Eukaryota</taxon>
        <taxon>Fungi</taxon>
        <taxon>Dikarya</taxon>
        <taxon>Basidiomycota</taxon>
        <taxon>Agaricomycotina</taxon>
        <taxon>Agaricomycetes</taxon>
        <taxon>Agaricomycetidae</taxon>
        <taxon>Agaricales</taxon>
        <taxon>Marasmiineae</taxon>
        <taxon>Physalacriaceae</taxon>
        <taxon>Armillaria</taxon>
    </lineage>
</organism>
<dbReference type="OMA" id="FNQSSWT"/>
<dbReference type="Proteomes" id="UP000219338">
    <property type="component" value="Unassembled WGS sequence"/>
</dbReference>
<dbReference type="EMBL" id="FUEG01000011">
    <property type="protein sequence ID" value="SJL09922.1"/>
    <property type="molecule type" value="Genomic_DNA"/>
</dbReference>
<gene>
    <name evidence="2" type="ORF">ARMOST_13303</name>
</gene>